<reference evidence="3" key="1">
    <citation type="journal article" date="2005" name="Nature">
        <title>The map-based sequence of the rice genome.</title>
        <authorList>
            <consortium name="International rice genome sequencing project (IRGSP)"/>
            <person name="Matsumoto T."/>
            <person name="Wu J."/>
            <person name="Kanamori H."/>
            <person name="Katayose Y."/>
            <person name="Fujisawa M."/>
            <person name="Namiki N."/>
            <person name="Mizuno H."/>
            <person name="Yamamoto K."/>
            <person name="Antonio B.A."/>
            <person name="Baba T."/>
            <person name="Sakata K."/>
            <person name="Nagamura Y."/>
            <person name="Aoki H."/>
            <person name="Arikawa K."/>
            <person name="Arita K."/>
            <person name="Bito T."/>
            <person name="Chiden Y."/>
            <person name="Fujitsuka N."/>
            <person name="Fukunaka R."/>
            <person name="Hamada M."/>
            <person name="Harada C."/>
            <person name="Hayashi A."/>
            <person name="Hijishita S."/>
            <person name="Honda M."/>
            <person name="Hosokawa S."/>
            <person name="Ichikawa Y."/>
            <person name="Idonuma A."/>
            <person name="Iijima M."/>
            <person name="Ikeda M."/>
            <person name="Ikeno M."/>
            <person name="Ito K."/>
            <person name="Ito S."/>
            <person name="Ito T."/>
            <person name="Ito Y."/>
            <person name="Ito Y."/>
            <person name="Iwabuchi A."/>
            <person name="Kamiya K."/>
            <person name="Karasawa W."/>
            <person name="Kurita K."/>
            <person name="Katagiri S."/>
            <person name="Kikuta A."/>
            <person name="Kobayashi H."/>
            <person name="Kobayashi N."/>
            <person name="Machita K."/>
            <person name="Maehara T."/>
            <person name="Masukawa M."/>
            <person name="Mizubayashi T."/>
            <person name="Mukai Y."/>
            <person name="Nagasaki H."/>
            <person name="Nagata Y."/>
            <person name="Naito S."/>
            <person name="Nakashima M."/>
            <person name="Nakama Y."/>
            <person name="Nakamichi Y."/>
            <person name="Nakamura M."/>
            <person name="Meguro A."/>
            <person name="Negishi M."/>
            <person name="Ohta I."/>
            <person name="Ohta T."/>
            <person name="Okamoto M."/>
            <person name="Ono N."/>
            <person name="Saji S."/>
            <person name="Sakaguchi M."/>
            <person name="Sakai K."/>
            <person name="Shibata M."/>
            <person name="Shimokawa T."/>
            <person name="Song J."/>
            <person name="Takazaki Y."/>
            <person name="Terasawa K."/>
            <person name="Tsugane M."/>
            <person name="Tsuji K."/>
            <person name="Ueda S."/>
            <person name="Waki K."/>
            <person name="Yamagata H."/>
            <person name="Yamamoto M."/>
            <person name="Yamamoto S."/>
            <person name="Yamane H."/>
            <person name="Yoshiki S."/>
            <person name="Yoshihara R."/>
            <person name="Yukawa K."/>
            <person name="Zhong H."/>
            <person name="Yano M."/>
            <person name="Yuan Q."/>
            <person name="Ouyang S."/>
            <person name="Liu J."/>
            <person name="Jones K.M."/>
            <person name="Gansberger K."/>
            <person name="Moffat K."/>
            <person name="Hill J."/>
            <person name="Bera J."/>
            <person name="Fadrosh D."/>
            <person name="Jin S."/>
            <person name="Johri S."/>
            <person name="Kim M."/>
            <person name="Overton L."/>
            <person name="Reardon M."/>
            <person name="Tsitrin T."/>
            <person name="Vuong H."/>
            <person name="Weaver B."/>
            <person name="Ciecko A."/>
            <person name="Tallon L."/>
            <person name="Jackson J."/>
            <person name="Pai G."/>
            <person name="Aken S.V."/>
            <person name="Utterback T."/>
            <person name="Reidmuller S."/>
            <person name="Feldblyum T."/>
            <person name="Hsiao J."/>
            <person name="Zismann V."/>
            <person name="Iobst S."/>
            <person name="de Vazeille A.R."/>
            <person name="Buell C.R."/>
            <person name="Ying K."/>
            <person name="Li Y."/>
            <person name="Lu T."/>
            <person name="Huang Y."/>
            <person name="Zhao Q."/>
            <person name="Feng Q."/>
            <person name="Zhang L."/>
            <person name="Zhu J."/>
            <person name="Weng Q."/>
            <person name="Mu J."/>
            <person name="Lu Y."/>
            <person name="Fan D."/>
            <person name="Liu Y."/>
            <person name="Guan J."/>
            <person name="Zhang Y."/>
            <person name="Yu S."/>
            <person name="Liu X."/>
            <person name="Zhang Y."/>
            <person name="Hong G."/>
            <person name="Han B."/>
            <person name="Choisne N."/>
            <person name="Demange N."/>
            <person name="Orjeda G."/>
            <person name="Samain S."/>
            <person name="Cattolico L."/>
            <person name="Pelletier E."/>
            <person name="Couloux A."/>
            <person name="Segurens B."/>
            <person name="Wincker P."/>
            <person name="D'Hont A."/>
            <person name="Scarpelli C."/>
            <person name="Weissenbach J."/>
            <person name="Salanoubat M."/>
            <person name="Quetier F."/>
            <person name="Yu Y."/>
            <person name="Kim H.R."/>
            <person name="Rambo T."/>
            <person name="Currie J."/>
            <person name="Collura K."/>
            <person name="Luo M."/>
            <person name="Yang T."/>
            <person name="Ammiraju J.S.S."/>
            <person name="Engler F."/>
            <person name="Soderlund C."/>
            <person name="Wing R.A."/>
            <person name="Palmer L.E."/>
            <person name="de la Bastide M."/>
            <person name="Spiegel L."/>
            <person name="Nascimento L."/>
            <person name="Zutavern T."/>
            <person name="O'Shaughnessy A."/>
            <person name="Dike S."/>
            <person name="Dedhia N."/>
            <person name="Preston R."/>
            <person name="Balija V."/>
            <person name="McCombie W.R."/>
            <person name="Chow T."/>
            <person name="Chen H."/>
            <person name="Chung M."/>
            <person name="Chen C."/>
            <person name="Shaw J."/>
            <person name="Wu H."/>
            <person name="Hsiao K."/>
            <person name="Chao Y."/>
            <person name="Chu M."/>
            <person name="Cheng C."/>
            <person name="Hour A."/>
            <person name="Lee P."/>
            <person name="Lin S."/>
            <person name="Lin Y."/>
            <person name="Liou J."/>
            <person name="Liu S."/>
            <person name="Hsing Y."/>
            <person name="Raghuvanshi S."/>
            <person name="Mohanty A."/>
            <person name="Bharti A.K."/>
            <person name="Gaur A."/>
            <person name="Gupta V."/>
            <person name="Kumar D."/>
            <person name="Ravi V."/>
            <person name="Vij S."/>
            <person name="Kapur A."/>
            <person name="Khurana P."/>
            <person name="Khurana P."/>
            <person name="Khurana J.P."/>
            <person name="Tyagi A.K."/>
            <person name="Gaikwad K."/>
            <person name="Singh A."/>
            <person name="Dalal V."/>
            <person name="Srivastava S."/>
            <person name="Dixit A."/>
            <person name="Pal A.K."/>
            <person name="Ghazi I.A."/>
            <person name="Yadav M."/>
            <person name="Pandit A."/>
            <person name="Bhargava A."/>
            <person name="Sureshbabu K."/>
            <person name="Batra K."/>
            <person name="Sharma T.R."/>
            <person name="Mohapatra T."/>
            <person name="Singh N.K."/>
            <person name="Messing J."/>
            <person name="Nelson A.B."/>
            <person name="Fuks G."/>
            <person name="Kavchok S."/>
            <person name="Keizer G."/>
            <person name="Linton E."/>
            <person name="Llaca V."/>
            <person name="Song R."/>
            <person name="Tanyolac B."/>
            <person name="Young S."/>
            <person name="Ho-Il K."/>
            <person name="Hahn J.H."/>
            <person name="Sangsakoo G."/>
            <person name="Vanavichit A."/>
            <person name="de Mattos Luiz.A.T."/>
            <person name="Zimmer P.D."/>
            <person name="Malone G."/>
            <person name="Dellagostin O."/>
            <person name="de Oliveira A.C."/>
            <person name="Bevan M."/>
            <person name="Bancroft I."/>
            <person name="Minx P."/>
            <person name="Cordum H."/>
            <person name="Wilson R."/>
            <person name="Cheng Z."/>
            <person name="Jin W."/>
            <person name="Jiang J."/>
            <person name="Leong S.A."/>
            <person name="Iwama H."/>
            <person name="Gojobori T."/>
            <person name="Itoh T."/>
            <person name="Niimura Y."/>
            <person name="Fujii Y."/>
            <person name="Habara T."/>
            <person name="Sakai H."/>
            <person name="Sato Y."/>
            <person name="Wilson G."/>
            <person name="Kumar K."/>
            <person name="McCouch S."/>
            <person name="Juretic N."/>
            <person name="Hoen D."/>
            <person name="Wright S."/>
            <person name="Bruskiewich R."/>
            <person name="Bureau T."/>
            <person name="Miyao A."/>
            <person name="Hirochika H."/>
            <person name="Nishikawa T."/>
            <person name="Kadowaki K."/>
            <person name="Sugiura M."/>
            <person name="Burr B."/>
            <person name="Sasaki T."/>
        </authorList>
    </citation>
    <scope>NUCLEOTIDE SEQUENCE [LARGE SCALE GENOMIC DNA]</scope>
    <source>
        <strain evidence="3">cv. Nipponbare</strain>
    </source>
</reference>
<dbReference type="PaxDb" id="39947-A0A0P0VI96"/>
<dbReference type="AlphaFoldDB" id="A0A0P0VI96"/>
<name>A0A0P0VI96_ORYSJ</name>
<evidence type="ECO:0000313" key="3">
    <source>
        <dbReference type="Proteomes" id="UP000059680"/>
    </source>
</evidence>
<gene>
    <name evidence="2" type="ordered locus">Os02g0315400</name>
    <name evidence="2" type="ORF">OSNPB_020315400</name>
</gene>
<feature type="region of interest" description="Disordered" evidence="1">
    <location>
        <begin position="1"/>
        <end position="168"/>
    </location>
</feature>
<dbReference type="FunCoup" id="A0A0P0VI96">
    <property type="interactions" value="182"/>
</dbReference>
<feature type="non-terminal residue" evidence="2">
    <location>
        <position position="1"/>
    </location>
</feature>
<keyword evidence="3" id="KW-1185">Reference proteome</keyword>
<dbReference type="InParanoid" id="A0A0P0VI96"/>
<dbReference type="Proteomes" id="UP000059680">
    <property type="component" value="Chromosome 2"/>
</dbReference>
<dbReference type="eggNOG" id="ENOG502R50S">
    <property type="taxonomic scope" value="Eukaryota"/>
</dbReference>
<accession>A0A0P0VI96</accession>
<proteinExistence type="predicted"/>
<dbReference type="Gramene" id="Os02t0315400-01">
    <property type="protein sequence ID" value="Os02t0315400-01"/>
    <property type="gene ID" value="Os02g0315400"/>
</dbReference>
<reference evidence="2 3" key="3">
    <citation type="journal article" date="2013" name="Rice">
        <title>Improvement of the Oryza sativa Nipponbare reference genome using next generation sequence and optical map data.</title>
        <authorList>
            <person name="Kawahara Y."/>
            <person name="de la Bastide M."/>
            <person name="Hamilton J.P."/>
            <person name="Kanamori H."/>
            <person name="McCombie W.R."/>
            <person name="Ouyang S."/>
            <person name="Schwartz D.C."/>
            <person name="Tanaka T."/>
            <person name="Wu J."/>
            <person name="Zhou S."/>
            <person name="Childs K.L."/>
            <person name="Davidson R.M."/>
            <person name="Lin H."/>
            <person name="Quesada-Ocampo L."/>
            <person name="Vaillancourt B."/>
            <person name="Sakai H."/>
            <person name="Lee S.S."/>
            <person name="Kim J."/>
            <person name="Numa H."/>
            <person name="Itoh T."/>
            <person name="Buell C.R."/>
            <person name="Matsumoto T."/>
        </authorList>
    </citation>
    <scope>NUCLEOTIDE SEQUENCE [LARGE SCALE GENOMIC DNA]</scope>
    <source>
        <strain evidence="3">cv. Nipponbare</strain>
    </source>
</reference>
<feature type="compositionally biased region" description="Basic residues" evidence="1">
    <location>
        <begin position="18"/>
        <end position="48"/>
    </location>
</feature>
<dbReference type="GO" id="GO:0008250">
    <property type="term" value="C:oligosaccharyltransferase complex"/>
    <property type="evidence" value="ECO:0000318"/>
    <property type="project" value="GO_Central"/>
</dbReference>
<evidence type="ECO:0000313" key="2">
    <source>
        <dbReference type="EMBL" id="BAS78342.1"/>
    </source>
</evidence>
<evidence type="ECO:0000256" key="1">
    <source>
        <dbReference type="SAM" id="MobiDB-lite"/>
    </source>
</evidence>
<dbReference type="OMA" id="HQDTRIP"/>
<feature type="compositionally biased region" description="Pro residues" evidence="1">
    <location>
        <begin position="49"/>
        <end position="59"/>
    </location>
</feature>
<sequence length="207" mass="25102">RKNPPSPKPRDFSPLAPPRRHGPQIGQRHRRRGRRPGPRIRLRLHRSPLPRPPRAPLLLPPAAAHPPEAALQPGAPLPHDRLRPHPPHLLRRRLRPRLRRHRRAPRHRQRPGPRHRRRPPRRLPPRPRQRPVHHRGALLRHHVRHRRHRDHPPRPRRRPQQAPEPSRLLRWLRRRRHRHRVRYGHALPPHQDPGLPMVRNKLLYFDR</sequence>
<organism evidence="2 3">
    <name type="scientific">Oryza sativa subsp. japonica</name>
    <name type="common">Rice</name>
    <dbReference type="NCBI Taxonomy" id="39947"/>
    <lineage>
        <taxon>Eukaryota</taxon>
        <taxon>Viridiplantae</taxon>
        <taxon>Streptophyta</taxon>
        <taxon>Embryophyta</taxon>
        <taxon>Tracheophyta</taxon>
        <taxon>Spermatophyta</taxon>
        <taxon>Magnoliopsida</taxon>
        <taxon>Liliopsida</taxon>
        <taxon>Poales</taxon>
        <taxon>Poaceae</taxon>
        <taxon>BOP clade</taxon>
        <taxon>Oryzoideae</taxon>
        <taxon>Oryzeae</taxon>
        <taxon>Oryzinae</taxon>
        <taxon>Oryza</taxon>
        <taxon>Oryza sativa</taxon>
    </lineage>
</organism>
<feature type="compositionally biased region" description="Basic residues" evidence="1">
    <location>
        <begin position="84"/>
        <end position="159"/>
    </location>
</feature>
<protein>
    <submittedName>
        <fullName evidence="2">Os02g0315400 protein</fullName>
    </submittedName>
</protein>
<dbReference type="STRING" id="39947.A0A0P0VI96"/>
<reference evidence="2 3" key="2">
    <citation type="journal article" date="2013" name="Plant Cell Physiol.">
        <title>Rice Annotation Project Database (RAP-DB): an integrative and interactive database for rice genomics.</title>
        <authorList>
            <person name="Sakai H."/>
            <person name="Lee S.S."/>
            <person name="Tanaka T."/>
            <person name="Numa H."/>
            <person name="Kim J."/>
            <person name="Kawahara Y."/>
            <person name="Wakimoto H."/>
            <person name="Yang C.C."/>
            <person name="Iwamoto M."/>
            <person name="Abe T."/>
            <person name="Yamada Y."/>
            <person name="Muto A."/>
            <person name="Inokuchi H."/>
            <person name="Ikemura T."/>
            <person name="Matsumoto T."/>
            <person name="Sasaki T."/>
            <person name="Itoh T."/>
        </authorList>
    </citation>
    <scope>NUCLEOTIDE SEQUENCE [LARGE SCALE GENOMIC DNA]</scope>
    <source>
        <strain evidence="3">cv. Nipponbare</strain>
    </source>
</reference>
<feature type="compositionally biased region" description="Low complexity" evidence="1">
    <location>
        <begin position="60"/>
        <end position="73"/>
    </location>
</feature>
<dbReference type="EMBL" id="AP014958">
    <property type="protein sequence ID" value="BAS78342.1"/>
    <property type="molecule type" value="Genomic_DNA"/>
</dbReference>